<evidence type="ECO:0000313" key="1">
    <source>
        <dbReference type="EMBL" id="CAI6345204.1"/>
    </source>
</evidence>
<organism evidence="1 2">
    <name type="scientific">Macrosiphum euphorbiae</name>
    <name type="common">potato aphid</name>
    <dbReference type="NCBI Taxonomy" id="13131"/>
    <lineage>
        <taxon>Eukaryota</taxon>
        <taxon>Metazoa</taxon>
        <taxon>Ecdysozoa</taxon>
        <taxon>Arthropoda</taxon>
        <taxon>Hexapoda</taxon>
        <taxon>Insecta</taxon>
        <taxon>Pterygota</taxon>
        <taxon>Neoptera</taxon>
        <taxon>Paraneoptera</taxon>
        <taxon>Hemiptera</taxon>
        <taxon>Sternorrhyncha</taxon>
        <taxon>Aphidomorpha</taxon>
        <taxon>Aphidoidea</taxon>
        <taxon>Aphididae</taxon>
        <taxon>Macrosiphini</taxon>
        <taxon>Macrosiphum</taxon>
    </lineage>
</organism>
<reference evidence="1 2" key="1">
    <citation type="submission" date="2023-01" db="EMBL/GenBank/DDBJ databases">
        <authorList>
            <person name="Whitehead M."/>
        </authorList>
    </citation>
    <scope>NUCLEOTIDE SEQUENCE [LARGE SCALE GENOMIC DNA]</scope>
</reference>
<gene>
    <name evidence="1" type="ORF">MEUPH1_LOCUS2241</name>
</gene>
<dbReference type="SUPFAM" id="SSF140860">
    <property type="entry name" value="Pseudo ankyrin repeat-like"/>
    <property type="match status" value="1"/>
</dbReference>
<comment type="caution">
    <text evidence="1">The sequence shown here is derived from an EMBL/GenBank/DDBJ whole genome shotgun (WGS) entry which is preliminary data.</text>
</comment>
<proteinExistence type="predicted"/>
<accession>A0AAV0VLP0</accession>
<keyword evidence="2" id="KW-1185">Reference proteome</keyword>
<protein>
    <submittedName>
        <fullName evidence="1">Uncharacterized protein</fullName>
    </submittedName>
</protein>
<dbReference type="Proteomes" id="UP001160148">
    <property type="component" value="Unassembled WGS sequence"/>
</dbReference>
<name>A0AAV0VLP0_9HEMI</name>
<evidence type="ECO:0000313" key="2">
    <source>
        <dbReference type="Proteomes" id="UP001160148"/>
    </source>
</evidence>
<dbReference type="EMBL" id="CARXXK010000001">
    <property type="protein sequence ID" value="CAI6345204.1"/>
    <property type="molecule type" value="Genomic_DNA"/>
</dbReference>
<dbReference type="AlphaFoldDB" id="A0AAV0VLP0"/>
<sequence>MSESYDKQACDQVARCIRYDWESLCPWNVAICRIAGFYSHKDCLVYARENGCPWDEQTCRRAAQNGHINCVIYAQENGCPFGEI</sequence>